<evidence type="ECO:0000256" key="9">
    <source>
        <dbReference type="ARBA" id="ARBA00022605"/>
    </source>
</evidence>
<dbReference type="InterPro" id="IPR003726">
    <property type="entry name" value="HCY_dom"/>
</dbReference>
<dbReference type="Gene3D" id="1.10.1240.10">
    <property type="entry name" value="Methionine synthase domain"/>
    <property type="match status" value="1"/>
</dbReference>
<dbReference type="Proteomes" id="UP000772181">
    <property type="component" value="Unassembled WGS sequence"/>
</dbReference>
<evidence type="ECO:0000256" key="14">
    <source>
        <dbReference type="ARBA" id="ARBA00022833"/>
    </source>
</evidence>
<feature type="domain" description="Hcy-binding" evidence="20">
    <location>
        <begin position="1"/>
        <end position="286"/>
    </location>
</feature>
<evidence type="ECO:0000313" key="24">
    <source>
        <dbReference type="EMBL" id="MBI4595272.1"/>
    </source>
</evidence>
<dbReference type="InterPro" id="IPR036589">
    <property type="entry name" value="HCY_dom_sf"/>
</dbReference>
<keyword evidence="9" id="KW-0028">Amino-acid biosynthesis</keyword>
<evidence type="ECO:0000256" key="13">
    <source>
        <dbReference type="ARBA" id="ARBA00022723"/>
    </source>
</evidence>
<comment type="similarity">
    <text evidence="5">Belongs to the vitamin-B12 dependent methionine synthase family.</text>
</comment>
<dbReference type="GO" id="GO:0046653">
    <property type="term" value="P:tetrahydrofolate metabolic process"/>
    <property type="evidence" value="ECO:0007669"/>
    <property type="project" value="TreeGrafter"/>
</dbReference>
<evidence type="ECO:0000256" key="8">
    <source>
        <dbReference type="ARBA" id="ARBA00022603"/>
    </source>
</evidence>
<dbReference type="AlphaFoldDB" id="A0A933GKJ7"/>
<dbReference type="GO" id="GO:0031419">
    <property type="term" value="F:cobalamin binding"/>
    <property type="evidence" value="ECO:0007669"/>
    <property type="project" value="UniProtKB-KW"/>
</dbReference>
<dbReference type="GO" id="GO:0032259">
    <property type="term" value="P:methylation"/>
    <property type="evidence" value="ECO:0007669"/>
    <property type="project" value="UniProtKB-KW"/>
</dbReference>
<dbReference type="InterPro" id="IPR003759">
    <property type="entry name" value="Cbl-bd_cap"/>
</dbReference>
<dbReference type="InterPro" id="IPR050554">
    <property type="entry name" value="Met_Synthase/Corrinoid"/>
</dbReference>
<evidence type="ECO:0000259" key="21">
    <source>
        <dbReference type="PROSITE" id="PS50972"/>
    </source>
</evidence>
<keyword evidence="16" id="KW-0170">Cobalt</keyword>
<feature type="domain" description="B12-binding" evidence="22">
    <location>
        <begin position="681"/>
        <end position="808"/>
    </location>
</feature>
<dbReference type="SUPFAM" id="SSF82282">
    <property type="entry name" value="Homocysteine S-methyltransferase"/>
    <property type="match status" value="1"/>
</dbReference>
<dbReference type="Gene3D" id="3.20.20.330">
    <property type="entry name" value="Homocysteine-binding-like domain"/>
    <property type="match status" value="1"/>
</dbReference>
<dbReference type="InterPro" id="IPR000489">
    <property type="entry name" value="Pterin-binding_dom"/>
</dbReference>
<evidence type="ECO:0000256" key="3">
    <source>
        <dbReference type="ARBA" id="ARBA00001956"/>
    </source>
</evidence>
<dbReference type="PROSITE" id="PS50970">
    <property type="entry name" value="HCY"/>
    <property type="match status" value="1"/>
</dbReference>
<dbReference type="PANTHER" id="PTHR45833:SF1">
    <property type="entry name" value="METHIONINE SYNTHASE"/>
    <property type="match status" value="1"/>
</dbReference>
<dbReference type="InterPro" id="IPR036594">
    <property type="entry name" value="Meth_synthase_dom"/>
</dbReference>
<evidence type="ECO:0000313" key="25">
    <source>
        <dbReference type="Proteomes" id="UP000772181"/>
    </source>
</evidence>
<keyword evidence="13 19" id="KW-0479">Metal-binding</keyword>
<keyword evidence="8 19" id="KW-0489">Methyltransferase</keyword>
<dbReference type="Pfam" id="PF02574">
    <property type="entry name" value="S-methyl_trans"/>
    <property type="match status" value="1"/>
</dbReference>
<keyword evidence="15" id="KW-0486">Methionine biosynthesis</keyword>
<evidence type="ECO:0000256" key="18">
    <source>
        <dbReference type="ARBA" id="ARBA00031040"/>
    </source>
</evidence>
<dbReference type="GO" id="GO:0005829">
    <property type="term" value="C:cytosol"/>
    <property type="evidence" value="ECO:0007669"/>
    <property type="project" value="TreeGrafter"/>
</dbReference>
<dbReference type="SUPFAM" id="SSF47644">
    <property type="entry name" value="Methionine synthase domain"/>
    <property type="match status" value="1"/>
</dbReference>
<feature type="binding site" evidence="19">
    <location>
        <position position="272"/>
    </location>
    <ligand>
        <name>Zn(2+)</name>
        <dbReference type="ChEBI" id="CHEBI:29105"/>
    </ligand>
</feature>
<dbReference type="InterPro" id="IPR036724">
    <property type="entry name" value="Cobalamin-bd_sf"/>
</dbReference>
<evidence type="ECO:0000256" key="17">
    <source>
        <dbReference type="ARBA" id="ARBA00025552"/>
    </source>
</evidence>
<dbReference type="SMART" id="SM01018">
    <property type="entry name" value="B12-binding_2"/>
    <property type="match status" value="1"/>
</dbReference>
<evidence type="ECO:0000256" key="15">
    <source>
        <dbReference type="ARBA" id="ARBA00023167"/>
    </source>
</evidence>
<feature type="domain" description="B12-binding N-terminal" evidence="23">
    <location>
        <begin position="587"/>
        <end position="681"/>
    </location>
</feature>
<keyword evidence="11 19" id="KW-0808">Transferase</keyword>
<dbReference type="SUPFAM" id="SSF52242">
    <property type="entry name" value="Cobalamin (vitamin B12)-binding domain"/>
    <property type="match status" value="1"/>
</dbReference>
<dbReference type="GO" id="GO:0008705">
    <property type="term" value="F:methionine synthase activity"/>
    <property type="evidence" value="ECO:0007669"/>
    <property type="project" value="UniProtKB-EC"/>
</dbReference>
<evidence type="ECO:0000256" key="5">
    <source>
        <dbReference type="ARBA" id="ARBA00010398"/>
    </source>
</evidence>
<dbReference type="InterPro" id="IPR017215">
    <property type="entry name" value="MetH_bac"/>
</dbReference>
<sequence length="808" mass="87233">MNKLENLLHKGIVLLDGAMGTMLQQASRASISCLEEYNLSKPKLVQEVHKAYLAAGSEILLTNTLGANRLKLAEYSLQDRVTEINREGVKLAKEAAGDKALVAASIGPTGKFLAPLGHLTFDAAVRAFSEHVGCVSQSGADLILIETISDLREMKAAIIAAREVCDLPILATMTFQENGKTIMDAEALCCCLVMQSLGVAAVGANCSLGPEGLLDILVKMRDVSQKPLLIQPNAGLPQLKDGRTIFPATPEIFASYAEKFRLEGISLLGGCCGTTPEHIKAMARVIKGKKIVRFLPKYTGSLVCSRNEVVGIGGKNPPVVIGERLNPTGRRDLAAQMREGRFDLFRREALAQVEHGARVLDVNVGIPGIDEVRAIDQAVTAVQSVTRVPVMLDTNNPLVLEAGLKAAEGRVIINSVNGEKGSLERILPLAKKYGALLIGLTLDEKGIPTSGKGRFKIAEGILKAVVEAGLPTYSLIIDPLTLAVSAEPNQALESLEAVSLIKKKLGLATVLGVSNVSFGLPRRELINYSFLAMALGNGLDAAILNPFSQITMDICTSVTLLRGQDPGAQRYIERCQGEKIPPAVFPRAVEREMADVGEQLYKAVLEGDETSIVLLVEKALEQGMNPVEINKLYMIPAITRVGELFQDGEYFLPQLIRAGHTMEIGISRLKKEERPFQGERKGKILFATAHGDIHDIGKNIVITQLENFGFEVIDLGKSVPLEKITREAKERQVDIIGLSALMTNTMQEMEKLVKKCREEGLGSLVMVGGAVVTKEYADRIGADGYAEDAVKAVALADQLMVRRARSRA</sequence>
<dbReference type="Pfam" id="PF00809">
    <property type="entry name" value="Pterin_bind"/>
    <property type="match status" value="1"/>
</dbReference>
<dbReference type="PANTHER" id="PTHR45833">
    <property type="entry name" value="METHIONINE SYNTHASE"/>
    <property type="match status" value="1"/>
</dbReference>
<keyword evidence="14 19" id="KW-0862">Zinc</keyword>
<dbReference type="InterPro" id="IPR006158">
    <property type="entry name" value="Cobalamin-bd"/>
</dbReference>
<dbReference type="PROSITE" id="PS51337">
    <property type="entry name" value="B12_BINDING_NTER"/>
    <property type="match status" value="1"/>
</dbReference>
<dbReference type="GO" id="GO:0046872">
    <property type="term" value="F:metal ion binding"/>
    <property type="evidence" value="ECO:0007669"/>
    <property type="project" value="UniProtKB-KW"/>
</dbReference>
<evidence type="ECO:0000256" key="12">
    <source>
        <dbReference type="ARBA" id="ARBA00022691"/>
    </source>
</evidence>
<evidence type="ECO:0000256" key="10">
    <source>
        <dbReference type="ARBA" id="ARBA00022628"/>
    </source>
</evidence>
<dbReference type="Pfam" id="PF02607">
    <property type="entry name" value="B12-binding_2"/>
    <property type="match status" value="1"/>
</dbReference>
<keyword evidence="12" id="KW-0949">S-adenosyl-L-methionine</keyword>
<dbReference type="SUPFAM" id="SSF51717">
    <property type="entry name" value="Dihydropteroate synthetase-like"/>
    <property type="match status" value="1"/>
</dbReference>
<dbReference type="PROSITE" id="PS50972">
    <property type="entry name" value="PTERIN_BINDING"/>
    <property type="match status" value="1"/>
</dbReference>
<dbReference type="Gene3D" id="3.40.50.280">
    <property type="entry name" value="Cobalamin-binding domain"/>
    <property type="match status" value="1"/>
</dbReference>
<dbReference type="GO" id="GO:0050667">
    <property type="term" value="P:homocysteine metabolic process"/>
    <property type="evidence" value="ECO:0007669"/>
    <property type="project" value="TreeGrafter"/>
</dbReference>
<organism evidence="24 25">
    <name type="scientific">Tectimicrobiota bacterium</name>
    <dbReference type="NCBI Taxonomy" id="2528274"/>
    <lineage>
        <taxon>Bacteria</taxon>
        <taxon>Pseudomonadati</taxon>
        <taxon>Nitrospinota/Tectimicrobiota group</taxon>
        <taxon>Candidatus Tectimicrobiota</taxon>
    </lineage>
</organism>
<proteinExistence type="inferred from homology"/>
<evidence type="ECO:0000256" key="19">
    <source>
        <dbReference type="PROSITE-ProRule" id="PRU00333"/>
    </source>
</evidence>
<accession>A0A933GKJ7</accession>
<dbReference type="EMBL" id="JACQWF010000125">
    <property type="protein sequence ID" value="MBI4595272.1"/>
    <property type="molecule type" value="Genomic_DNA"/>
</dbReference>
<dbReference type="InterPro" id="IPR011005">
    <property type="entry name" value="Dihydropteroate_synth-like_sf"/>
</dbReference>
<comment type="cofactor">
    <cofactor evidence="2 19">
        <name>Zn(2+)</name>
        <dbReference type="ChEBI" id="CHEBI:29105"/>
    </cofactor>
</comment>
<gene>
    <name evidence="24" type="ORF">HY730_02720</name>
</gene>
<comment type="catalytic activity">
    <reaction evidence="1">
        <text>(6S)-5-methyl-5,6,7,8-tetrahydrofolate + L-homocysteine = (6S)-5,6,7,8-tetrahydrofolate + L-methionine</text>
        <dbReference type="Rhea" id="RHEA:11172"/>
        <dbReference type="ChEBI" id="CHEBI:18608"/>
        <dbReference type="ChEBI" id="CHEBI:57453"/>
        <dbReference type="ChEBI" id="CHEBI:57844"/>
        <dbReference type="ChEBI" id="CHEBI:58199"/>
        <dbReference type="EC" id="2.1.1.13"/>
    </reaction>
</comment>
<evidence type="ECO:0000259" key="20">
    <source>
        <dbReference type="PROSITE" id="PS50970"/>
    </source>
</evidence>
<reference evidence="24" key="1">
    <citation type="submission" date="2020-07" db="EMBL/GenBank/DDBJ databases">
        <title>Huge and variable diversity of episymbiotic CPR bacteria and DPANN archaea in groundwater ecosystems.</title>
        <authorList>
            <person name="He C.Y."/>
            <person name="Keren R."/>
            <person name="Whittaker M."/>
            <person name="Farag I.F."/>
            <person name="Doudna J."/>
            <person name="Cate J.H.D."/>
            <person name="Banfield J.F."/>
        </authorList>
    </citation>
    <scope>NUCLEOTIDE SEQUENCE</scope>
    <source>
        <strain evidence="24">NC_groundwater_1482_Ag_S-0.65um_47_24</strain>
    </source>
</reference>
<evidence type="ECO:0000256" key="1">
    <source>
        <dbReference type="ARBA" id="ARBA00001700"/>
    </source>
</evidence>
<evidence type="ECO:0000259" key="23">
    <source>
        <dbReference type="PROSITE" id="PS51337"/>
    </source>
</evidence>
<comment type="cofactor">
    <cofactor evidence="3">
        <name>methylcob(III)alamin</name>
        <dbReference type="ChEBI" id="CHEBI:28115"/>
    </cofactor>
</comment>
<dbReference type="EC" id="2.1.1.13" evidence="6"/>
<dbReference type="Gene3D" id="3.20.20.20">
    <property type="entry name" value="Dihydropteroate synthase-like"/>
    <property type="match status" value="1"/>
</dbReference>
<dbReference type="PROSITE" id="PS51332">
    <property type="entry name" value="B12_BINDING"/>
    <property type="match status" value="1"/>
</dbReference>
<keyword evidence="10" id="KW-0846">Cobalamin</keyword>
<evidence type="ECO:0000256" key="6">
    <source>
        <dbReference type="ARBA" id="ARBA00012032"/>
    </source>
</evidence>
<comment type="function">
    <text evidence="17">Catalyzes the transfer of a methyl group from methyl-cobalamin to homocysteine, yielding enzyme-bound cob(I)alamin and methionine. Subsequently, remethylates the cofactor using methyltetrahydrofolate.</text>
</comment>
<dbReference type="PIRSF" id="PIRSF037472">
    <property type="entry name" value="DHPS_mtfrase"/>
    <property type="match status" value="1"/>
</dbReference>
<protein>
    <recommendedName>
        <fullName evidence="7">Methionine synthase</fullName>
        <ecNumber evidence="6">2.1.1.13</ecNumber>
    </recommendedName>
    <alternativeName>
        <fullName evidence="18">5-methyltetrahydrofolate--homocysteine methyltransferase</fullName>
    </alternativeName>
</protein>
<evidence type="ECO:0000259" key="22">
    <source>
        <dbReference type="PROSITE" id="PS51332"/>
    </source>
</evidence>
<comment type="caution">
    <text evidence="24">The sequence shown here is derived from an EMBL/GenBank/DDBJ whole genome shotgun (WGS) entry which is preliminary data.</text>
</comment>
<comment type="pathway">
    <text evidence="4">Amino-acid biosynthesis; L-methionine biosynthesis via de novo pathway; L-methionine from L-homocysteine (MetH route): step 1/1.</text>
</comment>
<evidence type="ECO:0000256" key="2">
    <source>
        <dbReference type="ARBA" id="ARBA00001947"/>
    </source>
</evidence>
<evidence type="ECO:0000256" key="4">
    <source>
        <dbReference type="ARBA" id="ARBA00005178"/>
    </source>
</evidence>
<evidence type="ECO:0000256" key="11">
    <source>
        <dbReference type="ARBA" id="ARBA00022679"/>
    </source>
</evidence>
<evidence type="ECO:0000256" key="7">
    <source>
        <dbReference type="ARBA" id="ARBA00013998"/>
    </source>
</evidence>
<dbReference type="Pfam" id="PF02310">
    <property type="entry name" value="B12-binding"/>
    <property type="match status" value="1"/>
</dbReference>
<name>A0A933GKJ7_UNCTE</name>
<dbReference type="CDD" id="cd02070">
    <property type="entry name" value="corrinoid_protein_B12-BD"/>
    <property type="match status" value="1"/>
</dbReference>
<feature type="domain" description="Pterin-binding" evidence="21">
    <location>
        <begin position="318"/>
        <end position="562"/>
    </location>
</feature>
<evidence type="ECO:0000256" key="16">
    <source>
        <dbReference type="ARBA" id="ARBA00023285"/>
    </source>
</evidence>
<feature type="binding site" evidence="19">
    <location>
        <position position="271"/>
    </location>
    <ligand>
        <name>Zn(2+)</name>
        <dbReference type="ChEBI" id="CHEBI:29105"/>
    </ligand>
</feature>
<feature type="binding site" evidence="19">
    <location>
        <position position="206"/>
    </location>
    <ligand>
        <name>Zn(2+)</name>
        <dbReference type="ChEBI" id="CHEBI:29105"/>
    </ligand>
</feature>